<dbReference type="SUPFAM" id="SSF55729">
    <property type="entry name" value="Acyl-CoA N-acyltransferases (Nat)"/>
    <property type="match status" value="1"/>
</dbReference>
<evidence type="ECO:0000313" key="3">
    <source>
        <dbReference type="EMBL" id="BCK82015.1"/>
    </source>
</evidence>
<evidence type="ECO:0000259" key="2">
    <source>
        <dbReference type="PROSITE" id="PS51186"/>
    </source>
</evidence>
<dbReference type="KEGG" id="vcop:MM50RIKEN_17780"/>
<dbReference type="SUPFAM" id="SSF53254">
    <property type="entry name" value="Phosphoglycerate mutase-like"/>
    <property type="match status" value="1"/>
</dbReference>
<dbReference type="CDD" id="cd07067">
    <property type="entry name" value="HP_PGM_like"/>
    <property type="match status" value="1"/>
</dbReference>
<dbReference type="Pfam" id="PF00583">
    <property type="entry name" value="Acetyltransf_1"/>
    <property type="match status" value="1"/>
</dbReference>
<feature type="site" description="Transition state stabilizer" evidence="1">
    <location>
        <position position="151"/>
    </location>
</feature>
<name>A0A810Q5Z9_9FIRM</name>
<dbReference type="GO" id="GO:0016791">
    <property type="term" value="F:phosphatase activity"/>
    <property type="evidence" value="ECO:0007669"/>
    <property type="project" value="TreeGrafter"/>
</dbReference>
<dbReference type="InterPro" id="IPR016181">
    <property type="entry name" value="Acyl_CoA_acyltransferase"/>
</dbReference>
<dbReference type="SMART" id="SM00855">
    <property type="entry name" value="PGAM"/>
    <property type="match status" value="1"/>
</dbReference>
<dbReference type="InterPro" id="IPR050275">
    <property type="entry name" value="PGM_Phosphatase"/>
</dbReference>
<sequence length="348" mass="39794">MTTIYLVRHAEAEGNLYRIAHGHYNSCITDDRGCRQIRALAERFRDVPVDAVYASDLIRTRTTAQSIYLPKGLELHPDPAFREICMGEWEEHCWYELLRKYPQSHHDFNHRLDRWQVPGSETARQVLDRYLPALRRVARQHDGQTVAIFSHGAAMRIVLGTLQGLSLLEIGDTPFGDNTSVARLEVEGDDIRVLYRDDNSHLVQAGLSTLAKQKWWRQKGVQEMGQLYAPLTEEERQQLGVPTGGEGVAVRFVDELIGAYQLLPRPEEGVGEIGWYGLLPQWQGRDQGIQPLGQIIQRCRHMGLLRLRLRCGDARQRSFWAKLGFYPVEGDVMEKNITPRVLDAHIPL</sequence>
<evidence type="ECO:0000256" key="1">
    <source>
        <dbReference type="PIRSR" id="PIRSR613078-3"/>
    </source>
</evidence>
<dbReference type="Proteomes" id="UP000681035">
    <property type="component" value="Chromosome"/>
</dbReference>
<dbReference type="EMBL" id="AP023418">
    <property type="protein sequence ID" value="BCK82015.1"/>
    <property type="molecule type" value="Genomic_DNA"/>
</dbReference>
<dbReference type="Gene3D" id="3.40.630.30">
    <property type="match status" value="1"/>
</dbReference>
<gene>
    <name evidence="3" type="ORF">MM50RIKEN_17780</name>
</gene>
<proteinExistence type="predicted"/>
<protein>
    <recommendedName>
        <fullName evidence="2">N-acetyltransferase domain-containing protein</fullName>
    </recommendedName>
</protein>
<evidence type="ECO:0000313" key="4">
    <source>
        <dbReference type="Proteomes" id="UP000681035"/>
    </source>
</evidence>
<dbReference type="PROSITE" id="PS51186">
    <property type="entry name" value="GNAT"/>
    <property type="match status" value="1"/>
</dbReference>
<dbReference type="AlphaFoldDB" id="A0A810Q5Z9"/>
<dbReference type="RefSeq" id="WP_213540638.1">
    <property type="nucleotide sequence ID" value="NZ_AP023418.1"/>
</dbReference>
<dbReference type="InterPro" id="IPR029033">
    <property type="entry name" value="His_PPase_superfam"/>
</dbReference>
<dbReference type="InterPro" id="IPR013078">
    <property type="entry name" value="His_Pase_superF_clade-1"/>
</dbReference>
<organism evidence="3 4">
    <name type="scientific">Vescimonas coprocola</name>
    <dbReference type="NCBI Taxonomy" id="2714355"/>
    <lineage>
        <taxon>Bacteria</taxon>
        <taxon>Bacillati</taxon>
        <taxon>Bacillota</taxon>
        <taxon>Clostridia</taxon>
        <taxon>Eubacteriales</taxon>
        <taxon>Oscillospiraceae</taxon>
        <taxon>Vescimonas</taxon>
    </lineage>
</organism>
<dbReference type="Pfam" id="PF00300">
    <property type="entry name" value="His_Phos_1"/>
    <property type="match status" value="1"/>
</dbReference>
<dbReference type="GO" id="GO:0016747">
    <property type="term" value="F:acyltransferase activity, transferring groups other than amino-acyl groups"/>
    <property type="evidence" value="ECO:0007669"/>
    <property type="project" value="InterPro"/>
</dbReference>
<keyword evidence="4" id="KW-1185">Reference proteome</keyword>
<feature type="domain" description="N-acetyltransferase" evidence="2">
    <location>
        <begin position="189"/>
        <end position="348"/>
    </location>
</feature>
<dbReference type="Gene3D" id="3.40.50.1240">
    <property type="entry name" value="Phosphoglycerate mutase-like"/>
    <property type="match status" value="1"/>
</dbReference>
<reference evidence="3" key="1">
    <citation type="submission" date="2020-09" db="EMBL/GenBank/DDBJ databases">
        <title>New species isolated from human feces.</title>
        <authorList>
            <person name="Kitahara M."/>
            <person name="Shigeno Y."/>
            <person name="Shime M."/>
            <person name="Matsumoto Y."/>
            <person name="Nakamura S."/>
            <person name="Motooka D."/>
            <person name="Fukuoka S."/>
            <person name="Nishikawa H."/>
            <person name="Benno Y."/>
        </authorList>
    </citation>
    <scope>NUCLEOTIDE SEQUENCE</scope>
    <source>
        <strain evidence="3">MM50</strain>
    </source>
</reference>
<dbReference type="PANTHER" id="PTHR48100">
    <property type="entry name" value="BROAD-SPECIFICITY PHOSPHATASE YOR283W-RELATED"/>
    <property type="match status" value="1"/>
</dbReference>
<dbReference type="InterPro" id="IPR000182">
    <property type="entry name" value="GNAT_dom"/>
</dbReference>
<accession>A0A810Q5Z9</accession>